<organism evidence="2 3">
    <name type="scientific">Sphingomonas psychrotolerans</name>
    <dbReference type="NCBI Taxonomy" id="1327635"/>
    <lineage>
        <taxon>Bacteria</taxon>
        <taxon>Pseudomonadati</taxon>
        <taxon>Pseudomonadota</taxon>
        <taxon>Alphaproteobacteria</taxon>
        <taxon>Sphingomonadales</taxon>
        <taxon>Sphingomonadaceae</taxon>
        <taxon>Sphingomonas</taxon>
    </lineage>
</organism>
<feature type="transmembrane region" description="Helical" evidence="1">
    <location>
        <begin position="34"/>
        <end position="61"/>
    </location>
</feature>
<reference evidence="2 3" key="1">
    <citation type="submission" date="2017-11" db="EMBL/GenBank/DDBJ databases">
        <title>Complete genome sequence of Sphingomonas sp. Strain Cra20, a psychrotolerant potential plant growth promoting rhizobacteria.</title>
        <authorList>
            <person name="Luo Y."/>
        </authorList>
    </citation>
    <scope>NUCLEOTIDE SEQUENCE [LARGE SCALE GENOMIC DNA]</scope>
    <source>
        <strain evidence="2 3">Cra20</strain>
    </source>
</reference>
<proteinExistence type="predicted"/>
<feature type="transmembrane region" description="Helical" evidence="1">
    <location>
        <begin position="6"/>
        <end position="22"/>
    </location>
</feature>
<keyword evidence="1" id="KW-0812">Transmembrane</keyword>
<name>A0A2K8MCI9_9SPHN</name>
<keyword evidence="1" id="KW-1133">Transmembrane helix</keyword>
<dbReference type="AlphaFoldDB" id="A0A2K8MCI9"/>
<evidence type="ECO:0000256" key="1">
    <source>
        <dbReference type="SAM" id="Phobius"/>
    </source>
</evidence>
<dbReference type="Proteomes" id="UP000229081">
    <property type="component" value="Chromosome"/>
</dbReference>
<accession>A0A2K8MCI9</accession>
<evidence type="ECO:0000313" key="3">
    <source>
        <dbReference type="Proteomes" id="UP000229081"/>
    </source>
</evidence>
<sequence length="75" mass="8389">MTEFFISMYALLAMFVLFAMQRNQREQRPNPQMVTLVGWGLFSLSSTLAILLGAVVLALMLGLHMPLPAFDAPLF</sequence>
<keyword evidence="1" id="KW-0472">Membrane</keyword>
<dbReference type="EMBL" id="CP024923">
    <property type="protein sequence ID" value="ATY31605.1"/>
    <property type="molecule type" value="Genomic_DNA"/>
</dbReference>
<evidence type="ECO:0000313" key="2">
    <source>
        <dbReference type="EMBL" id="ATY31605.1"/>
    </source>
</evidence>
<keyword evidence="3" id="KW-1185">Reference proteome</keyword>
<dbReference type="KEGG" id="sphc:CVN68_06155"/>
<gene>
    <name evidence="2" type="ORF">CVN68_06155</name>
</gene>
<protein>
    <submittedName>
        <fullName evidence="2">Uncharacterized protein</fullName>
    </submittedName>
</protein>
<dbReference type="RefSeq" id="WP_100281414.1">
    <property type="nucleotide sequence ID" value="NZ_CP024923.1"/>
</dbReference>